<dbReference type="Gene3D" id="1.20.1440.110">
    <property type="entry name" value="acylaminoacyl peptidase"/>
    <property type="match status" value="1"/>
</dbReference>
<sequence length="411" mass="46023">MHLPRTAVLLSSDPQFAFYLEEVLALANNEGAPTGEVLRIATSMIPHDFESAYNSFYPMAQGIYAQAESGMASNDRVSAREAYLRAASYYRGADFFLIGNWSDPRVDPLWVQQLDAFEKAVALMEVRVEDFTLKAHSPNMPGGEFKVIGRFYRAANAIGRTPTIVVGNGYDGSQEESYHTIGLEILKHEYNFVTYGGPGQPTVRRQQKIGFIPDWYNVATPVVEYLSKRSDVDMSRLPLIGLSFGGTLAPIAASREHPFTKVVAIDGLVSIQQGSKEEWPKPIIELYNNEWLRQRNSTYPSSLRWFIDQGLYSFNTTNPYEWFSRLGNITMSPEVVKTMPRPVFVAKGQDDTMSLNQPELAYEILVSGRPNGKNLTYFHEFNTSLGAGEHVAIGAMKIQTSTPPLTRVKSY</sequence>
<dbReference type="GeneID" id="54568187"/>
<organism evidence="1 2">
    <name type="scientific">Zasmidium cellare ATCC 36951</name>
    <dbReference type="NCBI Taxonomy" id="1080233"/>
    <lineage>
        <taxon>Eukaryota</taxon>
        <taxon>Fungi</taxon>
        <taxon>Dikarya</taxon>
        <taxon>Ascomycota</taxon>
        <taxon>Pezizomycotina</taxon>
        <taxon>Dothideomycetes</taxon>
        <taxon>Dothideomycetidae</taxon>
        <taxon>Mycosphaerellales</taxon>
        <taxon>Mycosphaerellaceae</taxon>
        <taxon>Zasmidium</taxon>
    </lineage>
</organism>
<dbReference type="RefSeq" id="XP_033674361.1">
    <property type="nucleotide sequence ID" value="XM_033814915.1"/>
</dbReference>
<dbReference type="AlphaFoldDB" id="A0A6A6D5H4"/>
<dbReference type="EMBL" id="ML993579">
    <property type="protein sequence ID" value="KAF2173472.1"/>
    <property type="molecule type" value="Genomic_DNA"/>
</dbReference>
<dbReference type="OrthoDB" id="249703at2759"/>
<dbReference type="PANTHER" id="PTHR22946:SF12">
    <property type="entry name" value="CONIDIAL PIGMENT BIOSYNTHESIS PROTEIN AYG1 (AFU_ORTHOLOGUE AFUA_2G17550)"/>
    <property type="match status" value="1"/>
</dbReference>
<dbReference type="InterPro" id="IPR050261">
    <property type="entry name" value="FrsA_esterase"/>
</dbReference>
<reference evidence="1" key="1">
    <citation type="journal article" date="2020" name="Stud. Mycol.">
        <title>101 Dothideomycetes genomes: a test case for predicting lifestyles and emergence of pathogens.</title>
        <authorList>
            <person name="Haridas S."/>
            <person name="Albert R."/>
            <person name="Binder M."/>
            <person name="Bloem J."/>
            <person name="Labutti K."/>
            <person name="Salamov A."/>
            <person name="Andreopoulos B."/>
            <person name="Baker S."/>
            <person name="Barry K."/>
            <person name="Bills G."/>
            <person name="Bluhm B."/>
            <person name="Cannon C."/>
            <person name="Castanera R."/>
            <person name="Culley D."/>
            <person name="Daum C."/>
            <person name="Ezra D."/>
            <person name="Gonzalez J."/>
            <person name="Henrissat B."/>
            <person name="Kuo A."/>
            <person name="Liang C."/>
            <person name="Lipzen A."/>
            <person name="Lutzoni F."/>
            <person name="Magnuson J."/>
            <person name="Mondo S."/>
            <person name="Nolan M."/>
            <person name="Ohm R."/>
            <person name="Pangilinan J."/>
            <person name="Park H.-J."/>
            <person name="Ramirez L."/>
            <person name="Alfaro M."/>
            <person name="Sun H."/>
            <person name="Tritt A."/>
            <person name="Yoshinaga Y."/>
            <person name="Zwiers L.-H."/>
            <person name="Turgeon B."/>
            <person name="Goodwin S."/>
            <person name="Spatafora J."/>
            <person name="Crous P."/>
            <person name="Grigoriev I."/>
        </authorList>
    </citation>
    <scope>NUCLEOTIDE SEQUENCE</scope>
    <source>
        <strain evidence="1">ATCC 36951</strain>
    </source>
</reference>
<dbReference type="InterPro" id="IPR029058">
    <property type="entry name" value="AB_hydrolase_fold"/>
</dbReference>
<gene>
    <name evidence="1" type="ORF">M409DRAFT_61863</name>
</gene>
<evidence type="ECO:0008006" key="3">
    <source>
        <dbReference type="Google" id="ProtNLM"/>
    </source>
</evidence>
<dbReference type="Gene3D" id="3.40.50.1820">
    <property type="entry name" value="alpha/beta hydrolase"/>
    <property type="match status" value="1"/>
</dbReference>
<keyword evidence="2" id="KW-1185">Reference proteome</keyword>
<evidence type="ECO:0000313" key="2">
    <source>
        <dbReference type="Proteomes" id="UP000799537"/>
    </source>
</evidence>
<dbReference type="Proteomes" id="UP000799537">
    <property type="component" value="Unassembled WGS sequence"/>
</dbReference>
<dbReference type="SUPFAM" id="SSF53474">
    <property type="entry name" value="alpha/beta-Hydrolases"/>
    <property type="match status" value="1"/>
</dbReference>
<name>A0A6A6D5H4_ZASCE</name>
<dbReference type="PANTHER" id="PTHR22946">
    <property type="entry name" value="DIENELACTONE HYDROLASE DOMAIN-CONTAINING PROTEIN-RELATED"/>
    <property type="match status" value="1"/>
</dbReference>
<proteinExistence type="predicted"/>
<evidence type="ECO:0000313" key="1">
    <source>
        <dbReference type="EMBL" id="KAF2173472.1"/>
    </source>
</evidence>
<protein>
    <recommendedName>
        <fullName evidence="3">AB hydrolase-1 domain-containing protein</fullName>
    </recommendedName>
</protein>
<accession>A0A6A6D5H4</accession>